<dbReference type="EMBL" id="FOMX01000078">
    <property type="protein sequence ID" value="SFF44635.1"/>
    <property type="molecule type" value="Genomic_DNA"/>
</dbReference>
<dbReference type="Proteomes" id="UP000199400">
    <property type="component" value="Unassembled WGS sequence"/>
</dbReference>
<dbReference type="RefSeq" id="WP_275937616.1">
    <property type="nucleotide sequence ID" value="NZ_FOMX01000078.1"/>
</dbReference>
<keyword evidence="4" id="KW-0804">Transcription</keyword>
<organism evidence="6 7">
    <name type="scientific">Nannocystis exedens</name>
    <dbReference type="NCBI Taxonomy" id="54"/>
    <lineage>
        <taxon>Bacteria</taxon>
        <taxon>Pseudomonadati</taxon>
        <taxon>Myxococcota</taxon>
        <taxon>Polyangia</taxon>
        <taxon>Nannocystales</taxon>
        <taxon>Nannocystaceae</taxon>
        <taxon>Nannocystis</taxon>
    </lineage>
</organism>
<evidence type="ECO:0000259" key="5">
    <source>
        <dbReference type="PROSITE" id="PS50931"/>
    </source>
</evidence>
<dbReference type="AlphaFoldDB" id="A0A1I2IQP0"/>
<gene>
    <name evidence="6" type="ORF">SAMN02745121_08908</name>
</gene>
<dbReference type="InterPro" id="IPR005119">
    <property type="entry name" value="LysR_subst-bd"/>
</dbReference>
<protein>
    <submittedName>
        <fullName evidence="6">Regulatory helix-turn-helix protein, lysR family</fullName>
    </submittedName>
</protein>
<evidence type="ECO:0000256" key="3">
    <source>
        <dbReference type="ARBA" id="ARBA00023125"/>
    </source>
</evidence>
<dbReference type="GO" id="GO:0003700">
    <property type="term" value="F:DNA-binding transcription factor activity"/>
    <property type="evidence" value="ECO:0007669"/>
    <property type="project" value="InterPro"/>
</dbReference>
<keyword evidence="7" id="KW-1185">Reference proteome</keyword>
<reference evidence="7" key="1">
    <citation type="submission" date="2016-10" db="EMBL/GenBank/DDBJ databases">
        <authorList>
            <person name="Varghese N."/>
            <person name="Submissions S."/>
        </authorList>
    </citation>
    <scope>NUCLEOTIDE SEQUENCE [LARGE SCALE GENOMIC DNA]</scope>
    <source>
        <strain evidence="7">ATCC 25963</strain>
    </source>
</reference>
<evidence type="ECO:0000256" key="4">
    <source>
        <dbReference type="ARBA" id="ARBA00023163"/>
    </source>
</evidence>
<name>A0A1I2IQP0_9BACT</name>
<dbReference type="Gene3D" id="1.10.10.10">
    <property type="entry name" value="Winged helix-like DNA-binding domain superfamily/Winged helix DNA-binding domain"/>
    <property type="match status" value="1"/>
</dbReference>
<dbReference type="Pfam" id="PF00126">
    <property type="entry name" value="HTH_1"/>
    <property type="match status" value="1"/>
</dbReference>
<dbReference type="Gene3D" id="3.40.190.290">
    <property type="match status" value="1"/>
</dbReference>
<dbReference type="PROSITE" id="PS50931">
    <property type="entry name" value="HTH_LYSR"/>
    <property type="match status" value="1"/>
</dbReference>
<evidence type="ECO:0000313" key="7">
    <source>
        <dbReference type="Proteomes" id="UP000199400"/>
    </source>
</evidence>
<dbReference type="InterPro" id="IPR058163">
    <property type="entry name" value="LysR-type_TF_proteobact-type"/>
</dbReference>
<dbReference type="SUPFAM" id="SSF53850">
    <property type="entry name" value="Periplasmic binding protein-like II"/>
    <property type="match status" value="1"/>
</dbReference>
<dbReference type="PRINTS" id="PR00039">
    <property type="entry name" value="HTHLYSR"/>
</dbReference>
<comment type="similarity">
    <text evidence="1">Belongs to the LysR transcriptional regulatory family.</text>
</comment>
<dbReference type="Pfam" id="PF03466">
    <property type="entry name" value="LysR_substrate"/>
    <property type="match status" value="1"/>
</dbReference>
<dbReference type="InterPro" id="IPR036388">
    <property type="entry name" value="WH-like_DNA-bd_sf"/>
</dbReference>
<keyword evidence="3" id="KW-0238">DNA-binding</keyword>
<dbReference type="PANTHER" id="PTHR30537:SF5">
    <property type="entry name" value="HTH-TYPE TRANSCRIPTIONAL ACTIVATOR TTDR-RELATED"/>
    <property type="match status" value="1"/>
</dbReference>
<evidence type="ECO:0000256" key="2">
    <source>
        <dbReference type="ARBA" id="ARBA00023015"/>
    </source>
</evidence>
<dbReference type="GO" id="GO:0003677">
    <property type="term" value="F:DNA binding"/>
    <property type="evidence" value="ECO:0007669"/>
    <property type="project" value="UniProtKB-KW"/>
</dbReference>
<evidence type="ECO:0000256" key="1">
    <source>
        <dbReference type="ARBA" id="ARBA00009437"/>
    </source>
</evidence>
<dbReference type="STRING" id="54.SAMN02745121_08908"/>
<dbReference type="PANTHER" id="PTHR30537">
    <property type="entry name" value="HTH-TYPE TRANSCRIPTIONAL REGULATOR"/>
    <property type="match status" value="1"/>
</dbReference>
<keyword evidence="2" id="KW-0805">Transcription regulation</keyword>
<dbReference type="SUPFAM" id="SSF46785">
    <property type="entry name" value="Winged helix' DNA-binding domain"/>
    <property type="match status" value="1"/>
</dbReference>
<dbReference type="InterPro" id="IPR000847">
    <property type="entry name" value="LysR_HTH_N"/>
</dbReference>
<dbReference type="InterPro" id="IPR036390">
    <property type="entry name" value="WH_DNA-bd_sf"/>
</dbReference>
<sequence>MSRPRPAPPAASDLPAIDSLRCFVAAAEHLNFRTAARALALTPAAVGQRIRLLEQQLGAALFVRTTRSVRLTDAGLSLLPRARACLGEAAACVRVVRGEDDPPPVELTLGTRFELGMSWLVPTLPRLRAALPRVTMHLFFGSGQEIVDRLRSGLVDCAVTSARIDDNRLLAERLHEERYAFVAAPELLDRLPLARPEDVARHVLLDIDARTPLFNYFSGAPTAPALPRFGGHRWLGLGAAVKVQALAGEGVAVLPLYMIEAELRAGRLRRVFPTVALLIDYFRLLYRDHDPRQAVYRALAAELARTPIA</sequence>
<proteinExistence type="inferred from homology"/>
<accession>A0A1I2IQP0</accession>
<evidence type="ECO:0000313" key="6">
    <source>
        <dbReference type="EMBL" id="SFF44635.1"/>
    </source>
</evidence>
<feature type="domain" description="HTH lysR-type" evidence="5">
    <location>
        <begin position="15"/>
        <end position="72"/>
    </location>
</feature>
<dbReference type="FunFam" id="1.10.10.10:FF:000001">
    <property type="entry name" value="LysR family transcriptional regulator"/>
    <property type="match status" value="1"/>
</dbReference>